<protein>
    <submittedName>
        <fullName evidence="2">Uncharacterized protein</fullName>
    </submittedName>
</protein>
<sequence length="73" mass="8330">MKEKPLHEKIGDLTSVLMALTYIGGGIFLILSSLSFRLLPIGSLPRYAFAGILILYGGYRGYRVWRRRNQEEL</sequence>
<evidence type="ECO:0000256" key="1">
    <source>
        <dbReference type="SAM" id="Phobius"/>
    </source>
</evidence>
<dbReference type="Proteomes" id="UP000323994">
    <property type="component" value="Unassembled WGS sequence"/>
</dbReference>
<keyword evidence="1" id="KW-1133">Transmembrane helix</keyword>
<keyword evidence="3" id="KW-1185">Reference proteome</keyword>
<evidence type="ECO:0000313" key="3">
    <source>
        <dbReference type="Proteomes" id="UP000323994"/>
    </source>
</evidence>
<reference evidence="2 3" key="1">
    <citation type="submission" date="2019-05" db="EMBL/GenBank/DDBJ databases">
        <authorList>
            <person name="Qu J.-H."/>
        </authorList>
    </citation>
    <scope>NUCLEOTIDE SEQUENCE [LARGE SCALE GENOMIC DNA]</scope>
    <source>
        <strain evidence="2 3">NS28</strain>
    </source>
</reference>
<comment type="caution">
    <text evidence="2">The sequence shown here is derived from an EMBL/GenBank/DDBJ whole genome shotgun (WGS) entry which is preliminary data.</text>
</comment>
<organism evidence="2 3">
    <name type="scientific">Dyadobacter flavalbus</name>
    <dbReference type="NCBI Taxonomy" id="2579942"/>
    <lineage>
        <taxon>Bacteria</taxon>
        <taxon>Pseudomonadati</taxon>
        <taxon>Bacteroidota</taxon>
        <taxon>Cytophagia</taxon>
        <taxon>Cytophagales</taxon>
        <taxon>Spirosomataceae</taxon>
        <taxon>Dyadobacter</taxon>
    </lineage>
</organism>
<dbReference type="AlphaFoldDB" id="A0A5M8QV96"/>
<accession>A0A5M8QV96</accession>
<evidence type="ECO:0000313" key="2">
    <source>
        <dbReference type="EMBL" id="KAA6440225.1"/>
    </source>
</evidence>
<keyword evidence="1" id="KW-0812">Transmembrane</keyword>
<feature type="transmembrane region" description="Helical" evidence="1">
    <location>
        <begin position="38"/>
        <end position="59"/>
    </location>
</feature>
<feature type="transmembrane region" description="Helical" evidence="1">
    <location>
        <begin position="12"/>
        <end position="32"/>
    </location>
</feature>
<proteinExistence type="predicted"/>
<gene>
    <name evidence="2" type="ORF">FEM33_06370</name>
</gene>
<name>A0A5M8QV96_9BACT</name>
<dbReference type="EMBL" id="VBSN01000027">
    <property type="protein sequence ID" value="KAA6440225.1"/>
    <property type="molecule type" value="Genomic_DNA"/>
</dbReference>
<keyword evidence="1" id="KW-0472">Membrane</keyword>